<protein>
    <submittedName>
        <fullName evidence="2">Uncharacterized protein</fullName>
    </submittedName>
</protein>
<dbReference type="Proteomes" id="UP001358614">
    <property type="component" value="Chromosome 2"/>
</dbReference>
<proteinExistence type="predicted"/>
<evidence type="ECO:0000313" key="3">
    <source>
        <dbReference type="Proteomes" id="UP001358614"/>
    </source>
</evidence>
<dbReference type="GeneID" id="91105898"/>
<gene>
    <name evidence="2" type="ORF">V865_007097</name>
</gene>
<feature type="compositionally biased region" description="Low complexity" evidence="1">
    <location>
        <begin position="270"/>
        <end position="290"/>
    </location>
</feature>
<dbReference type="KEGG" id="ker:91105898"/>
<reference evidence="2 3" key="1">
    <citation type="submission" date="2024-01" db="EMBL/GenBank/DDBJ databases">
        <title>Comparative genomics of Cryptococcus and Kwoniella reveals pathogenesis evolution and contrasting modes of karyotype evolution via chromosome fusion or intercentromeric recombination.</title>
        <authorList>
            <person name="Coelho M.A."/>
            <person name="David-Palma M."/>
            <person name="Shea T."/>
            <person name="Bowers K."/>
            <person name="McGinley-Smith S."/>
            <person name="Mohammad A.W."/>
            <person name="Gnirke A."/>
            <person name="Yurkov A.M."/>
            <person name="Nowrousian M."/>
            <person name="Sun S."/>
            <person name="Cuomo C.A."/>
            <person name="Heitman J."/>
        </authorList>
    </citation>
    <scope>NUCLEOTIDE SEQUENCE [LARGE SCALE GENOMIC DNA]</scope>
    <source>
        <strain evidence="2 3">PYCC6329</strain>
    </source>
</reference>
<accession>A0AAX4KRW9</accession>
<keyword evidence="3" id="KW-1185">Reference proteome</keyword>
<feature type="compositionally biased region" description="Low complexity" evidence="1">
    <location>
        <begin position="214"/>
        <end position="224"/>
    </location>
</feature>
<evidence type="ECO:0000313" key="2">
    <source>
        <dbReference type="EMBL" id="WWD08982.1"/>
    </source>
</evidence>
<dbReference type="RefSeq" id="XP_066086949.1">
    <property type="nucleotide sequence ID" value="XM_066230852.1"/>
</dbReference>
<dbReference type="AlphaFoldDB" id="A0AAX4KRW9"/>
<feature type="compositionally biased region" description="Polar residues" evidence="1">
    <location>
        <begin position="230"/>
        <end position="246"/>
    </location>
</feature>
<feature type="region of interest" description="Disordered" evidence="1">
    <location>
        <begin position="186"/>
        <end position="329"/>
    </location>
</feature>
<evidence type="ECO:0000256" key="1">
    <source>
        <dbReference type="SAM" id="MobiDB-lite"/>
    </source>
</evidence>
<name>A0AAX4KRW9_9TREE</name>
<organism evidence="2 3">
    <name type="scientific">Kwoniella europaea PYCC6329</name>
    <dbReference type="NCBI Taxonomy" id="1423913"/>
    <lineage>
        <taxon>Eukaryota</taxon>
        <taxon>Fungi</taxon>
        <taxon>Dikarya</taxon>
        <taxon>Basidiomycota</taxon>
        <taxon>Agaricomycotina</taxon>
        <taxon>Tremellomycetes</taxon>
        <taxon>Tremellales</taxon>
        <taxon>Cryptococcaceae</taxon>
        <taxon>Kwoniella</taxon>
    </lineage>
</organism>
<sequence length="329" mass="37665">MMDPEMMMIFIGTERKRGKQFHVWVNRYGTSEDLVESICLHEHLSPNSFILQHKLTSNPIIPFQPLRSQDILPYSVVHLYYIDDLRGRELKRKAEQKEEYEKRGRYMSKVDGKMKLRRRSKLELEQHRRKEKQKERGDGLLPCYKEFWRGALALGENIGIENFDIDIDTDIDIGPGQAEKRYRYAQGISNHGHRYERPRVSGSRNRQKREAKRLLTSKPLLLSPSKKDGWTTSSKVSIGDMSNTGSPDPIGSSAHYRRHTTTSISLRSPSGSSYTLETGSGSESSHSTSSNAKDDEESPILYCRTTTPQLPQHPDDIDIPVAGPSSKRY</sequence>
<dbReference type="EMBL" id="CP144090">
    <property type="protein sequence ID" value="WWD08982.1"/>
    <property type="molecule type" value="Genomic_DNA"/>
</dbReference>